<keyword evidence="7" id="KW-0808">Transferase</keyword>
<dbReference type="GO" id="GO:0008483">
    <property type="term" value="F:transaminase activity"/>
    <property type="evidence" value="ECO:0007669"/>
    <property type="project" value="UniProtKB-KW"/>
</dbReference>
<evidence type="ECO:0000256" key="3">
    <source>
        <dbReference type="ARBA" id="ARBA00022898"/>
    </source>
</evidence>
<keyword evidence="8" id="KW-1185">Reference proteome</keyword>
<dbReference type="KEGG" id="nsa:Nitsa_2011"/>
<feature type="domain" description="Aminotransferase class I/classII large" evidence="6">
    <location>
        <begin position="51"/>
        <end position="388"/>
    </location>
</feature>
<evidence type="ECO:0000256" key="2">
    <source>
        <dbReference type="ARBA" id="ARBA00012224"/>
    </source>
</evidence>
<dbReference type="InterPro" id="IPR051798">
    <property type="entry name" value="Class-II_PLP-Dep_Aminotrans"/>
</dbReference>
<evidence type="ECO:0000256" key="5">
    <source>
        <dbReference type="ARBA" id="ARBA00037974"/>
    </source>
</evidence>
<dbReference type="GO" id="GO:0047804">
    <property type="term" value="F:cysteine-S-conjugate beta-lyase activity"/>
    <property type="evidence" value="ECO:0007669"/>
    <property type="project" value="UniProtKB-EC"/>
</dbReference>
<dbReference type="GO" id="GO:0030170">
    <property type="term" value="F:pyridoxal phosphate binding"/>
    <property type="evidence" value="ECO:0007669"/>
    <property type="project" value="InterPro"/>
</dbReference>
<dbReference type="AlphaFoldDB" id="E6X2X0"/>
<evidence type="ECO:0000259" key="6">
    <source>
        <dbReference type="Pfam" id="PF00155"/>
    </source>
</evidence>
<dbReference type="EMBL" id="CP002452">
    <property type="protein sequence ID" value="ADV47253.1"/>
    <property type="molecule type" value="Genomic_DNA"/>
</dbReference>
<dbReference type="InterPro" id="IPR027619">
    <property type="entry name" value="C-S_lyase_PatB-like"/>
</dbReference>
<dbReference type="PANTHER" id="PTHR43525:SF1">
    <property type="entry name" value="PROTEIN MALY"/>
    <property type="match status" value="1"/>
</dbReference>
<evidence type="ECO:0000313" key="7">
    <source>
        <dbReference type="EMBL" id="ADV47253.1"/>
    </source>
</evidence>
<keyword evidence="7" id="KW-0032">Aminotransferase</keyword>
<evidence type="ECO:0000256" key="4">
    <source>
        <dbReference type="ARBA" id="ARBA00023239"/>
    </source>
</evidence>
<comment type="cofactor">
    <cofactor evidence="1">
        <name>pyridoxal 5'-phosphate</name>
        <dbReference type="ChEBI" id="CHEBI:597326"/>
    </cofactor>
</comment>
<sequence>MDEVADLERVEDFPRYVDRRGTGSSKWDAVTERFGVADALPLWVADGDFSAPKAVQEAIRKRAEHPIYGYSEYTEGFYESIEDWYRRRFGWEIEREWIVPEHGVVLSLNLAIEAYTEVGEGVIVQTPIYPPFLKAVRHHRRKLLENPLQVTPEGCRIDFDDLEAKASEAKLLLLCSPHNPSGRAWSDEELERIAEIAEKYDLIVVSDEIHSDIVYTRPHRPLASLPGMRERSLVLHAPSKTFNIAGLNTSYALIPNDSLRRRYIAAHERAGLDNGNVFGIVALEAAYREGEAWLEAMLEIYRENIAYVRDFLAQHTPKIRPLPVEATYLIWLDCRELGLEDEALQSFFLQEAQLALNPGISFGKEGSGFMRLNVATSGENLEEAMTRLERAYRERFA</sequence>
<dbReference type="Gene3D" id="3.40.640.10">
    <property type="entry name" value="Type I PLP-dependent aspartate aminotransferase-like (Major domain)"/>
    <property type="match status" value="1"/>
</dbReference>
<dbReference type="CDD" id="cd00609">
    <property type="entry name" value="AAT_like"/>
    <property type="match status" value="1"/>
</dbReference>
<dbReference type="InterPro" id="IPR015424">
    <property type="entry name" value="PyrdxlP-dep_Trfase"/>
</dbReference>
<dbReference type="Gene3D" id="3.90.1150.10">
    <property type="entry name" value="Aspartate Aminotransferase, domain 1"/>
    <property type="match status" value="1"/>
</dbReference>
<keyword evidence="3" id="KW-0663">Pyridoxal phosphate</keyword>
<organism evidence="7 8">
    <name type="scientific">Nitratifractor salsuginis (strain DSM 16511 / JCM 12458 / E9I37-1)</name>
    <dbReference type="NCBI Taxonomy" id="749222"/>
    <lineage>
        <taxon>Bacteria</taxon>
        <taxon>Pseudomonadati</taxon>
        <taxon>Campylobacterota</taxon>
        <taxon>Epsilonproteobacteria</taxon>
        <taxon>Campylobacterales</taxon>
        <taxon>Sulfurovaceae</taxon>
        <taxon>Nitratifractor</taxon>
    </lineage>
</organism>
<reference evidence="8" key="2">
    <citation type="submission" date="2011-01" db="EMBL/GenBank/DDBJ databases">
        <title>The complete genome of Nitratifractor salsuginis DSM 16511.</title>
        <authorList>
            <consortium name="US DOE Joint Genome Institute (JGI-PGF)"/>
            <person name="Lucas S."/>
            <person name="Copeland A."/>
            <person name="Lapidus A."/>
            <person name="Bruce D."/>
            <person name="Goodwin L."/>
            <person name="Pitluck S."/>
            <person name="Kyrpides N."/>
            <person name="Mavromatis K."/>
            <person name="Ivanova N."/>
            <person name="Mikhailova N."/>
            <person name="Zeytun A."/>
            <person name="Detter J.C."/>
            <person name="Tapia R."/>
            <person name="Han C."/>
            <person name="Land M."/>
            <person name="Hauser L."/>
            <person name="Markowitz V."/>
            <person name="Cheng J.-F."/>
            <person name="Hugenholtz P."/>
            <person name="Woyke T."/>
            <person name="Wu D."/>
            <person name="Tindall B."/>
            <person name="Schuetze A."/>
            <person name="Brambilla E."/>
            <person name="Klenk H.-P."/>
            <person name="Eisen J.A."/>
        </authorList>
    </citation>
    <scope>NUCLEOTIDE SEQUENCE [LARGE SCALE GENOMIC DNA]</scope>
    <source>
        <strain evidence="8">DSM 16511 / JCM 12458 / E9I37-1</strain>
    </source>
</reference>
<dbReference type="Proteomes" id="UP000008633">
    <property type="component" value="Chromosome"/>
</dbReference>
<dbReference type="InterPro" id="IPR004839">
    <property type="entry name" value="Aminotransferase_I/II_large"/>
</dbReference>
<dbReference type="PANTHER" id="PTHR43525">
    <property type="entry name" value="PROTEIN MALY"/>
    <property type="match status" value="1"/>
</dbReference>
<dbReference type="STRING" id="749222.Nitsa_2011"/>
<gene>
    <name evidence="7" type="ordered locus">Nitsa_2011</name>
</gene>
<dbReference type="SUPFAM" id="SSF53383">
    <property type="entry name" value="PLP-dependent transferases"/>
    <property type="match status" value="1"/>
</dbReference>
<dbReference type="Pfam" id="PF00155">
    <property type="entry name" value="Aminotran_1_2"/>
    <property type="match status" value="1"/>
</dbReference>
<proteinExistence type="inferred from homology"/>
<accession>E6X2X0</accession>
<comment type="similarity">
    <text evidence="5">Belongs to the class-II pyridoxal-phosphate-dependent aminotransferase family. MalY/PatB cystathionine beta-lyase subfamily.</text>
</comment>
<dbReference type="eggNOG" id="COG1168">
    <property type="taxonomic scope" value="Bacteria"/>
</dbReference>
<name>E6X2X0_NITSE</name>
<keyword evidence="4" id="KW-0456">Lyase</keyword>
<dbReference type="InterPro" id="IPR015422">
    <property type="entry name" value="PyrdxlP-dep_Trfase_small"/>
</dbReference>
<evidence type="ECO:0000256" key="1">
    <source>
        <dbReference type="ARBA" id="ARBA00001933"/>
    </source>
</evidence>
<dbReference type="EC" id="4.4.1.13" evidence="2"/>
<dbReference type="NCBIfam" id="TIGR04350">
    <property type="entry name" value="C_S_lyase_PatB"/>
    <property type="match status" value="1"/>
</dbReference>
<dbReference type="InterPro" id="IPR015421">
    <property type="entry name" value="PyrdxlP-dep_Trfase_major"/>
</dbReference>
<dbReference type="HOGENOM" id="CLU_017584_15_0_7"/>
<reference evidence="7 8" key="1">
    <citation type="journal article" date="2011" name="Stand. Genomic Sci.">
        <title>Complete genome sequence of Nitratifractor salsuginis type strain (E9I37-1).</title>
        <authorList>
            <person name="Anderson I."/>
            <person name="Sikorski J."/>
            <person name="Zeytun A."/>
            <person name="Nolan M."/>
            <person name="Lapidus A."/>
            <person name="Lucas S."/>
            <person name="Hammon N."/>
            <person name="Deshpande S."/>
            <person name="Cheng J.F."/>
            <person name="Tapia R."/>
            <person name="Han C."/>
            <person name="Goodwin L."/>
            <person name="Pitluck S."/>
            <person name="Liolios K."/>
            <person name="Pagani I."/>
            <person name="Ivanova N."/>
            <person name="Huntemann M."/>
            <person name="Mavromatis K."/>
            <person name="Ovchinikova G."/>
            <person name="Pati A."/>
            <person name="Chen A."/>
            <person name="Palaniappan K."/>
            <person name="Land M."/>
            <person name="Hauser L."/>
            <person name="Brambilla E.M."/>
            <person name="Ngatchou-Djao O.D."/>
            <person name="Rohde M."/>
            <person name="Tindall B.J."/>
            <person name="Goker M."/>
            <person name="Detter J.C."/>
            <person name="Woyke T."/>
            <person name="Bristow J."/>
            <person name="Eisen J.A."/>
            <person name="Markowitz V."/>
            <person name="Hugenholtz P."/>
            <person name="Klenk H.P."/>
            <person name="Kyrpides N.C."/>
        </authorList>
    </citation>
    <scope>NUCLEOTIDE SEQUENCE [LARGE SCALE GENOMIC DNA]</scope>
    <source>
        <strain evidence="8">DSM 16511 / JCM 12458 / E9I37-1</strain>
    </source>
</reference>
<protein>
    <recommendedName>
        <fullName evidence="2">cysteine-S-conjugate beta-lyase</fullName>
        <ecNumber evidence="2">4.4.1.13</ecNumber>
    </recommendedName>
</protein>
<evidence type="ECO:0000313" key="8">
    <source>
        <dbReference type="Proteomes" id="UP000008633"/>
    </source>
</evidence>